<proteinExistence type="predicted"/>
<accession>A0A2P2NBA1</accession>
<dbReference type="AlphaFoldDB" id="A0A2P2NBA1"/>
<organism evidence="1">
    <name type="scientific">Rhizophora mucronata</name>
    <name type="common">Asiatic mangrove</name>
    <dbReference type="NCBI Taxonomy" id="61149"/>
    <lineage>
        <taxon>Eukaryota</taxon>
        <taxon>Viridiplantae</taxon>
        <taxon>Streptophyta</taxon>
        <taxon>Embryophyta</taxon>
        <taxon>Tracheophyta</taxon>
        <taxon>Spermatophyta</taxon>
        <taxon>Magnoliopsida</taxon>
        <taxon>eudicotyledons</taxon>
        <taxon>Gunneridae</taxon>
        <taxon>Pentapetalae</taxon>
        <taxon>rosids</taxon>
        <taxon>fabids</taxon>
        <taxon>Malpighiales</taxon>
        <taxon>Rhizophoraceae</taxon>
        <taxon>Rhizophora</taxon>
    </lineage>
</organism>
<protein>
    <submittedName>
        <fullName evidence="1">Uncharacterized protein</fullName>
    </submittedName>
</protein>
<reference evidence="1" key="1">
    <citation type="submission" date="2018-02" db="EMBL/GenBank/DDBJ databases">
        <title>Rhizophora mucronata_Transcriptome.</title>
        <authorList>
            <person name="Meera S.P."/>
            <person name="Sreeshan A."/>
            <person name="Augustine A."/>
        </authorList>
    </citation>
    <scope>NUCLEOTIDE SEQUENCE</scope>
    <source>
        <tissue evidence="1">Leaf</tissue>
    </source>
</reference>
<dbReference type="EMBL" id="GGEC01059257">
    <property type="protein sequence ID" value="MBX39741.1"/>
    <property type="molecule type" value="Transcribed_RNA"/>
</dbReference>
<name>A0A2P2NBA1_RHIMU</name>
<evidence type="ECO:0000313" key="1">
    <source>
        <dbReference type="EMBL" id="MBX39741.1"/>
    </source>
</evidence>
<sequence>MSDSGHQGRQRRWRVIAMYLERIY</sequence>